<keyword evidence="5" id="KW-1185">Reference proteome</keyword>
<dbReference type="InterPro" id="IPR003690">
    <property type="entry name" value="MTERF"/>
</dbReference>
<protein>
    <submittedName>
        <fullName evidence="4">Transcription termination factor MTERF2, chloroplastic</fullName>
    </submittedName>
</protein>
<evidence type="ECO:0000313" key="4">
    <source>
        <dbReference type="EMBL" id="KAA8492437.1"/>
    </source>
</evidence>
<gene>
    <name evidence="4" type="ORF">FVE85_7944</name>
</gene>
<name>A0A5J4YPU3_PORPP</name>
<comment type="similarity">
    <text evidence="1">Belongs to the mTERF family.</text>
</comment>
<dbReference type="GO" id="GO:0003676">
    <property type="term" value="F:nucleic acid binding"/>
    <property type="evidence" value="ECO:0007669"/>
    <property type="project" value="InterPro"/>
</dbReference>
<dbReference type="Gene3D" id="1.25.70.10">
    <property type="entry name" value="Transcription termination factor 3, mitochondrial"/>
    <property type="match status" value="1"/>
</dbReference>
<reference evidence="5" key="1">
    <citation type="journal article" date="2019" name="Nat. Commun.">
        <title>Expansion of phycobilisome linker gene families in mesophilic red algae.</title>
        <authorList>
            <person name="Lee J."/>
            <person name="Kim D."/>
            <person name="Bhattacharya D."/>
            <person name="Yoon H.S."/>
        </authorList>
    </citation>
    <scope>NUCLEOTIDE SEQUENCE [LARGE SCALE GENOMIC DNA]</scope>
    <source>
        <strain evidence="5">CCMP 1328</strain>
    </source>
</reference>
<feature type="compositionally biased region" description="Polar residues" evidence="3">
    <location>
        <begin position="17"/>
        <end position="27"/>
    </location>
</feature>
<evidence type="ECO:0000256" key="1">
    <source>
        <dbReference type="ARBA" id="ARBA00007692"/>
    </source>
</evidence>
<dbReference type="Pfam" id="PF02536">
    <property type="entry name" value="mTERF"/>
    <property type="match status" value="1"/>
</dbReference>
<feature type="region of interest" description="Disordered" evidence="3">
    <location>
        <begin position="1"/>
        <end position="27"/>
    </location>
</feature>
<keyword evidence="2" id="KW-0809">Transit peptide</keyword>
<dbReference type="OrthoDB" id="637682at2759"/>
<feature type="compositionally biased region" description="Basic and acidic residues" evidence="3">
    <location>
        <begin position="88"/>
        <end position="107"/>
    </location>
</feature>
<dbReference type="SMART" id="SM00733">
    <property type="entry name" value="Mterf"/>
    <property type="match status" value="7"/>
</dbReference>
<dbReference type="AlphaFoldDB" id="A0A5J4YPU3"/>
<dbReference type="OMA" id="EAGFHEP"/>
<dbReference type="InterPro" id="IPR038538">
    <property type="entry name" value="MTERF_sf"/>
</dbReference>
<dbReference type="PANTHER" id="PTHR13068:SF112">
    <property type="entry name" value="TRANSCRIPTION TERMINATION FACTOR 3, MITOCHONDRIAL"/>
    <property type="match status" value="1"/>
</dbReference>
<feature type="region of interest" description="Disordered" evidence="3">
    <location>
        <begin position="75"/>
        <end position="123"/>
    </location>
</feature>
<accession>A0A5J4YPU3</accession>
<organism evidence="4 5">
    <name type="scientific">Porphyridium purpureum</name>
    <name type="common">Red alga</name>
    <name type="synonym">Porphyridium cruentum</name>
    <dbReference type="NCBI Taxonomy" id="35688"/>
    <lineage>
        <taxon>Eukaryota</taxon>
        <taxon>Rhodophyta</taxon>
        <taxon>Bangiophyceae</taxon>
        <taxon>Porphyridiales</taxon>
        <taxon>Porphyridiaceae</taxon>
        <taxon>Porphyridium</taxon>
    </lineage>
</organism>
<proteinExistence type="inferred from homology"/>
<dbReference type="Proteomes" id="UP000324585">
    <property type="component" value="Unassembled WGS sequence"/>
</dbReference>
<feature type="region of interest" description="Disordered" evidence="3">
    <location>
        <begin position="584"/>
        <end position="605"/>
    </location>
</feature>
<sequence length="641" mass="71361">MRARRHCPTWARKTLPGTPSSVDDLPATTSFYRATSGEDRDTNVKSACPGSLSRPAIKMLCWVCTCAAGLRHDPSTRRKARAQCTMRAGDRGTGESARETGTERTPSRESASAVSRKKTSVQIDSKERKTLRLKNGVQSEEEDGFMPDADQEKSLTARYEAVQSLLSRRFTVQSIAAFLEQRVDIQAQVRTNGSRVAEVMAHPMQMMVLVVLEKLAEQKTTGRAITKALRLRPEIFVTPVAKVEAKMDWLMHSIGMSADQALHVLCTRGMLECRLGSLQEKERFLLSESVGMTPEQVAAFVIKVPAVLSLSLTTGLEPRIQFLRSIGVAQDDIGRAMLRAGRTMLVSVEKLQDGAQFLLELGVPQQKLASIFMRSTDFFAYQRPTIERKLAYFREELEFSRDAVAQLIIRSPGFVGSSLQDTLVPLVEYLASTLYFSKHDVGKTLERVPALVGLRITNIDEKVRFFIEEAGFHEPPAPELREFLLSQPYVFTLSVSKNLRPKLHFFLSAGVLSRNNDTRIAARLSAAWYFFHGLTSRIIPRFRYIRHVVHEAPVEVRSLLSLDLLCTVSDAEFERCAAEIGDRLHPSSPPGNITAGKTGTGGPRTSHARMLPFSEFLRESPMSAAERAEINDMCGSARPQA</sequence>
<evidence type="ECO:0000256" key="3">
    <source>
        <dbReference type="SAM" id="MobiDB-lite"/>
    </source>
</evidence>
<dbReference type="EMBL" id="VRMN01000009">
    <property type="protein sequence ID" value="KAA8492437.1"/>
    <property type="molecule type" value="Genomic_DNA"/>
</dbReference>
<evidence type="ECO:0000256" key="2">
    <source>
        <dbReference type="ARBA" id="ARBA00022946"/>
    </source>
</evidence>
<dbReference type="PANTHER" id="PTHR13068">
    <property type="entry name" value="CGI-12 PROTEIN-RELATED"/>
    <property type="match status" value="1"/>
</dbReference>
<comment type="caution">
    <text evidence="4">The sequence shown here is derived from an EMBL/GenBank/DDBJ whole genome shotgun (WGS) entry which is preliminary data.</text>
</comment>
<evidence type="ECO:0000313" key="5">
    <source>
        <dbReference type="Proteomes" id="UP000324585"/>
    </source>
</evidence>